<dbReference type="Proteomes" id="UP000499080">
    <property type="component" value="Unassembled WGS sequence"/>
</dbReference>
<protein>
    <submittedName>
        <fullName evidence="2">Uncharacterized protein</fullName>
    </submittedName>
</protein>
<keyword evidence="3" id="KW-1185">Reference proteome</keyword>
<sequence length="98" mass="10954">MMRTTPELAHLLQASTGSLPAGPLPALHPSWVGRTSVGISHHTTGRTFGSPRYDLACNRPMHDRSSMESGFEPRTLRPQDLHLTIRPPRPGKWKHKIK</sequence>
<feature type="region of interest" description="Disordered" evidence="1">
    <location>
        <begin position="60"/>
        <end position="98"/>
    </location>
</feature>
<name>A0A4Y2KRD9_ARAVE</name>
<feature type="region of interest" description="Disordered" evidence="1">
    <location>
        <begin position="1"/>
        <end position="22"/>
    </location>
</feature>
<evidence type="ECO:0000256" key="1">
    <source>
        <dbReference type="SAM" id="MobiDB-lite"/>
    </source>
</evidence>
<reference evidence="2 3" key="1">
    <citation type="journal article" date="2019" name="Sci. Rep.">
        <title>Orb-weaving spider Araneus ventricosus genome elucidates the spidroin gene catalogue.</title>
        <authorList>
            <person name="Kono N."/>
            <person name="Nakamura H."/>
            <person name="Ohtoshi R."/>
            <person name="Moran D.A.P."/>
            <person name="Shinohara A."/>
            <person name="Yoshida Y."/>
            <person name="Fujiwara M."/>
            <person name="Mori M."/>
            <person name="Tomita M."/>
            <person name="Arakawa K."/>
        </authorList>
    </citation>
    <scope>NUCLEOTIDE SEQUENCE [LARGE SCALE GENOMIC DNA]</scope>
</reference>
<evidence type="ECO:0000313" key="2">
    <source>
        <dbReference type="EMBL" id="GBN04580.1"/>
    </source>
</evidence>
<dbReference type="EMBL" id="BGPR01004896">
    <property type="protein sequence ID" value="GBN04580.1"/>
    <property type="molecule type" value="Genomic_DNA"/>
</dbReference>
<gene>
    <name evidence="2" type="ORF">AVEN_134603_1</name>
</gene>
<dbReference type="AlphaFoldDB" id="A0A4Y2KRD9"/>
<comment type="caution">
    <text evidence="2">The sequence shown here is derived from an EMBL/GenBank/DDBJ whole genome shotgun (WGS) entry which is preliminary data.</text>
</comment>
<accession>A0A4Y2KRD9</accession>
<evidence type="ECO:0000313" key="3">
    <source>
        <dbReference type="Proteomes" id="UP000499080"/>
    </source>
</evidence>
<proteinExistence type="predicted"/>
<organism evidence="2 3">
    <name type="scientific">Araneus ventricosus</name>
    <name type="common">Orbweaver spider</name>
    <name type="synonym">Epeira ventricosa</name>
    <dbReference type="NCBI Taxonomy" id="182803"/>
    <lineage>
        <taxon>Eukaryota</taxon>
        <taxon>Metazoa</taxon>
        <taxon>Ecdysozoa</taxon>
        <taxon>Arthropoda</taxon>
        <taxon>Chelicerata</taxon>
        <taxon>Arachnida</taxon>
        <taxon>Araneae</taxon>
        <taxon>Araneomorphae</taxon>
        <taxon>Entelegynae</taxon>
        <taxon>Araneoidea</taxon>
        <taxon>Araneidae</taxon>
        <taxon>Araneus</taxon>
    </lineage>
</organism>
<feature type="compositionally biased region" description="Basic residues" evidence="1">
    <location>
        <begin position="89"/>
        <end position="98"/>
    </location>
</feature>